<evidence type="ECO:0000256" key="1">
    <source>
        <dbReference type="ARBA" id="ARBA00022723"/>
    </source>
</evidence>
<evidence type="ECO:0000259" key="5">
    <source>
        <dbReference type="Pfam" id="PF01258"/>
    </source>
</evidence>
<keyword evidence="2" id="KW-0863">Zinc-finger</keyword>
<dbReference type="Gene3D" id="1.20.120.910">
    <property type="entry name" value="DksA, coiled-coil domain"/>
    <property type="match status" value="1"/>
</dbReference>
<evidence type="ECO:0000259" key="6">
    <source>
        <dbReference type="Pfam" id="PF21173"/>
    </source>
</evidence>
<keyword evidence="8" id="KW-1185">Reference proteome</keyword>
<evidence type="ECO:0000313" key="7">
    <source>
        <dbReference type="EMBL" id="NML10248.1"/>
    </source>
</evidence>
<dbReference type="InterPro" id="IPR048487">
    <property type="entry name" value="DksA-like_N"/>
</dbReference>
<evidence type="ECO:0000256" key="3">
    <source>
        <dbReference type="ARBA" id="ARBA00022833"/>
    </source>
</evidence>
<dbReference type="InterPro" id="IPR000962">
    <property type="entry name" value="Znf_DskA_TraR"/>
</dbReference>
<sequence>MDFDLMRQRLTDRLSELNAQVERIEEEQGQPLDADFEEQAIARQDDEALDAVERSTLAEIALTQQALARLDSDTYGLCTTCGEPIAPARLEALPAAAHCIRCASAAAHDRA</sequence>
<dbReference type="Pfam" id="PF01258">
    <property type="entry name" value="zf-dskA_traR"/>
    <property type="match status" value="1"/>
</dbReference>
<dbReference type="GO" id="GO:0008270">
    <property type="term" value="F:zinc ion binding"/>
    <property type="evidence" value="ECO:0007669"/>
    <property type="project" value="UniProtKB-KW"/>
</dbReference>
<feature type="zinc finger region" description="dksA C4-type" evidence="4">
    <location>
        <begin position="78"/>
        <end position="102"/>
    </location>
</feature>
<accession>A0A7X9WUU9</accession>
<keyword evidence="1" id="KW-0479">Metal-binding</keyword>
<dbReference type="EMBL" id="JABBFV010000005">
    <property type="protein sequence ID" value="NML10248.1"/>
    <property type="molecule type" value="Genomic_DNA"/>
</dbReference>
<dbReference type="AlphaFoldDB" id="A0A7X9WUU9"/>
<dbReference type="RefSeq" id="WP_169572442.1">
    <property type="nucleotide sequence ID" value="NZ_JABBFV010000005.1"/>
</dbReference>
<dbReference type="SUPFAM" id="SSF57716">
    <property type="entry name" value="Glucocorticoid receptor-like (DNA-binding domain)"/>
    <property type="match status" value="1"/>
</dbReference>
<evidence type="ECO:0000256" key="4">
    <source>
        <dbReference type="PROSITE-ProRule" id="PRU00510"/>
    </source>
</evidence>
<name>A0A7X9WUU9_9SPHN</name>
<evidence type="ECO:0000313" key="8">
    <source>
        <dbReference type="Proteomes" id="UP000519023"/>
    </source>
</evidence>
<feature type="domain" description="DnaK suppressor protein-like N-terminal" evidence="6">
    <location>
        <begin position="7"/>
        <end position="70"/>
    </location>
</feature>
<organism evidence="7 8">
    <name type="scientific">Sphingobium psychrophilum</name>
    <dbReference type="NCBI Taxonomy" id="2728834"/>
    <lineage>
        <taxon>Bacteria</taxon>
        <taxon>Pseudomonadati</taxon>
        <taxon>Pseudomonadota</taxon>
        <taxon>Alphaproteobacteria</taxon>
        <taxon>Sphingomonadales</taxon>
        <taxon>Sphingomonadaceae</taxon>
        <taxon>Sphingobium</taxon>
    </lineage>
</organism>
<dbReference type="PANTHER" id="PTHR33823">
    <property type="entry name" value="RNA POLYMERASE-BINDING TRANSCRIPTION FACTOR DKSA-RELATED"/>
    <property type="match status" value="1"/>
</dbReference>
<dbReference type="Proteomes" id="UP000519023">
    <property type="component" value="Unassembled WGS sequence"/>
</dbReference>
<reference evidence="7 8" key="1">
    <citation type="submission" date="2020-04" db="EMBL/GenBank/DDBJ databases">
        <title>Sphingobium sp. AR-3-1 isolated from Arctic soil.</title>
        <authorList>
            <person name="Dahal R.H."/>
            <person name="Chaudhary D.K."/>
        </authorList>
    </citation>
    <scope>NUCLEOTIDE SEQUENCE [LARGE SCALE GENOMIC DNA]</scope>
    <source>
        <strain evidence="7 8">AR-3-1</strain>
    </source>
</reference>
<feature type="domain" description="Zinc finger DksA/TraR C4-type" evidence="5">
    <location>
        <begin position="74"/>
        <end position="104"/>
    </location>
</feature>
<comment type="caution">
    <text evidence="7">The sequence shown here is derived from an EMBL/GenBank/DDBJ whole genome shotgun (WGS) entry which is preliminary data.</text>
</comment>
<dbReference type="PROSITE" id="PS51128">
    <property type="entry name" value="ZF_DKSA_2"/>
    <property type="match status" value="1"/>
</dbReference>
<proteinExistence type="predicted"/>
<dbReference type="PANTHER" id="PTHR33823:SF4">
    <property type="entry name" value="GENERAL STRESS PROTEIN 16O"/>
    <property type="match status" value="1"/>
</dbReference>
<evidence type="ECO:0000256" key="2">
    <source>
        <dbReference type="ARBA" id="ARBA00022771"/>
    </source>
</evidence>
<dbReference type="Pfam" id="PF21173">
    <property type="entry name" value="DksA-like_N"/>
    <property type="match status" value="1"/>
</dbReference>
<gene>
    <name evidence="7" type="ORF">HHL08_08805</name>
</gene>
<protein>
    <submittedName>
        <fullName evidence="7">TraR/DksA family transcriptional regulator</fullName>
    </submittedName>
</protein>
<keyword evidence="3" id="KW-0862">Zinc</keyword>